<accession>C5FHP6</accession>
<dbReference type="PANTHER" id="PTHR38797">
    <property type="entry name" value="NUCLEAR PORE COMPLEX PROTEIN NUP85-RELATED"/>
    <property type="match status" value="1"/>
</dbReference>
<evidence type="ECO:0000313" key="1">
    <source>
        <dbReference type="EMBL" id="EEQ28876.1"/>
    </source>
</evidence>
<dbReference type="Pfam" id="PF12311">
    <property type="entry name" value="DUF3632"/>
    <property type="match status" value="1"/>
</dbReference>
<evidence type="ECO:0000313" key="2">
    <source>
        <dbReference type="Proteomes" id="UP000002035"/>
    </source>
</evidence>
<dbReference type="STRING" id="554155.C5FHP6"/>
<proteinExistence type="predicted"/>
<dbReference type="eggNOG" id="ENOG502SRQC">
    <property type="taxonomic scope" value="Eukaryota"/>
</dbReference>
<dbReference type="InterPro" id="IPR022085">
    <property type="entry name" value="OpdG"/>
</dbReference>
<gene>
    <name evidence="1" type="ORF">MCYG_01695</name>
</gene>
<organism evidence="1 2">
    <name type="scientific">Arthroderma otae (strain ATCC MYA-4605 / CBS 113480)</name>
    <name type="common">Microsporum canis</name>
    <dbReference type="NCBI Taxonomy" id="554155"/>
    <lineage>
        <taxon>Eukaryota</taxon>
        <taxon>Fungi</taxon>
        <taxon>Dikarya</taxon>
        <taxon>Ascomycota</taxon>
        <taxon>Pezizomycotina</taxon>
        <taxon>Eurotiomycetes</taxon>
        <taxon>Eurotiomycetidae</taxon>
        <taxon>Onygenales</taxon>
        <taxon>Arthrodermataceae</taxon>
        <taxon>Microsporum</taxon>
    </lineage>
</organism>
<name>C5FHP6_ARTOC</name>
<sequence>MDCPDGSCVIPNLTRGEKRKGFDHANTQETYEGLCNDAHSIGRSYLDNQSTASEIEGRLHDLWDELIHVARTTPALNPEHDRLVVLIMKVRELGPFPVNQKDRDVLPPAEIRDTATLPNGERLWVDLPYLVQEIQDSWINESMGFSSAERQSLAVLTAKLCAVGICSDSLSHCALWLFKEALETERPDISSLPSAKLGDGSEEDSRPTILDLLPACLEWLKHNNTKLAKLSLVNYDPGNSTADADGLLTTPGELAIKSNVRQPGFSLARWLFWRQRFKDLYHSGNEPLIKMGRACFDESIFSGLGAGLIIPGEKIYLDRLFEAIDKELAARGNIGSVDAAEVEIDMDWDKEDLNAS</sequence>
<dbReference type="InterPro" id="IPR053204">
    <property type="entry name" value="Oxopyrrolidines_Biosynth-assoc"/>
</dbReference>
<dbReference type="AlphaFoldDB" id="C5FHP6"/>
<dbReference type="PANTHER" id="PTHR38797:SF4">
    <property type="entry name" value="NUCLEAR PORE COMPLEX PROTEIN NUP85"/>
    <property type="match status" value="1"/>
</dbReference>
<dbReference type="EMBL" id="DS995702">
    <property type="protein sequence ID" value="EEQ28876.1"/>
    <property type="molecule type" value="Genomic_DNA"/>
</dbReference>
<dbReference type="GeneID" id="9227740"/>
<dbReference type="OrthoDB" id="3350591at2759"/>
<keyword evidence="2" id="KW-1185">Reference proteome</keyword>
<dbReference type="HOGENOM" id="CLU_071352_0_0_1"/>
<dbReference type="RefSeq" id="XP_002848761.1">
    <property type="nucleotide sequence ID" value="XM_002848715.1"/>
</dbReference>
<dbReference type="Proteomes" id="UP000002035">
    <property type="component" value="Unassembled WGS sequence"/>
</dbReference>
<dbReference type="VEuPathDB" id="FungiDB:MCYG_01695"/>
<dbReference type="OMA" id="NGFTPWR"/>
<protein>
    <submittedName>
        <fullName evidence="1">Uncharacterized protein</fullName>
    </submittedName>
</protein>
<reference evidence="2" key="1">
    <citation type="journal article" date="2012" name="MBio">
        <title>Comparative genome analysis of Trichophyton rubrum and related dermatophytes reveals candidate genes involved in infection.</title>
        <authorList>
            <person name="Martinez D.A."/>
            <person name="Oliver B.G."/>
            <person name="Graeser Y."/>
            <person name="Goldberg J.M."/>
            <person name="Li W."/>
            <person name="Martinez-Rossi N.M."/>
            <person name="Monod M."/>
            <person name="Shelest E."/>
            <person name="Barton R.C."/>
            <person name="Birch E."/>
            <person name="Brakhage A.A."/>
            <person name="Chen Z."/>
            <person name="Gurr S.J."/>
            <person name="Heiman D."/>
            <person name="Heitman J."/>
            <person name="Kosti I."/>
            <person name="Rossi A."/>
            <person name="Saif S."/>
            <person name="Samalova M."/>
            <person name="Saunders C.W."/>
            <person name="Shea T."/>
            <person name="Summerbell R.C."/>
            <person name="Xu J."/>
            <person name="Young S."/>
            <person name="Zeng Q."/>
            <person name="Birren B.W."/>
            <person name="Cuomo C.A."/>
            <person name="White T.C."/>
        </authorList>
    </citation>
    <scope>NUCLEOTIDE SEQUENCE [LARGE SCALE GENOMIC DNA]</scope>
    <source>
        <strain evidence="2">ATCC MYA-4605 / CBS 113480</strain>
    </source>
</reference>